<sequence length="130" mass="14376">MVHECVRGRHLVLGALRARRALPVPGPAQLASAQRCRRFSDSRPGKDKGTGDADAASLTLFEGSVRRPGETADVATVIRNWWAYPAVGFGASLELPVQKFEVLDAEKTELGRPAPIYMYWADDIDIYIFF</sequence>
<dbReference type="Proteomes" id="UP000601435">
    <property type="component" value="Unassembled WGS sequence"/>
</dbReference>
<evidence type="ECO:0000256" key="1">
    <source>
        <dbReference type="SAM" id="MobiDB-lite"/>
    </source>
</evidence>
<comment type="caution">
    <text evidence="2">The sequence shown here is derived from an EMBL/GenBank/DDBJ whole genome shotgun (WGS) entry which is preliminary data.</text>
</comment>
<name>A0A812K9X1_9DINO</name>
<feature type="compositionally biased region" description="Basic and acidic residues" evidence="1">
    <location>
        <begin position="38"/>
        <end position="51"/>
    </location>
</feature>
<reference evidence="2" key="1">
    <citation type="submission" date="2021-02" db="EMBL/GenBank/DDBJ databases">
        <authorList>
            <person name="Dougan E. K."/>
            <person name="Rhodes N."/>
            <person name="Thang M."/>
            <person name="Chan C."/>
        </authorList>
    </citation>
    <scope>NUCLEOTIDE SEQUENCE</scope>
</reference>
<protein>
    <submittedName>
        <fullName evidence="2">Uncharacterized protein</fullName>
    </submittedName>
</protein>
<dbReference type="OrthoDB" id="275876at2759"/>
<accession>A0A812K9X1</accession>
<feature type="region of interest" description="Disordered" evidence="1">
    <location>
        <begin position="33"/>
        <end position="54"/>
    </location>
</feature>
<organism evidence="2 3">
    <name type="scientific">Symbiodinium necroappetens</name>
    <dbReference type="NCBI Taxonomy" id="1628268"/>
    <lineage>
        <taxon>Eukaryota</taxon>
        <taxon>Sar</taxon>
        <taxon>Alveolata</taxon>
        <taxon>Dinophyceae</taxon>
        <taxon>Suessiales</taxon>
        <taxon>Symbiodiniaceae</taxon>
        <taxon>Symbiodinium</taxon>
    </lineage>
</organism>
<gene>
    <name evidence="2" type="ORF">SNEC2469_LOCUS3020</name>
</gene>
<dbReference type="AlphaFoldDB" id="A0A812K9X1"/>
<evidence type="ECO:0000313" key="2">
    <source>
        <dbReference type="EMBL" id="CAE7223731.1"/>
    </source>
</evidence>
<dbReference type="EMBL" id="CAJNJA010007368">
    <property type="protein sequence ID" value="CAE7223731.1"/>
    <property type="molecule type" value="Genomic_DNA"/>
</dbReference>
<evidence type="ECO:0000313" key="3">
    <source>
        <dbReference type="Proteomes" id="UP000601435"/>
    </source>
</evidence>
<proteinExistence type="predicted"/>
<keyword evidence="3" id="KW-1185">Reference proteome</keyword>